<protein>
    <submittedName>
        <fullName evidence="8">Type I inositol polyphosphate 5-phosphatase 4</fullName>
    </submittedName>
</protein>
<dbReference type="GeneID" id="110783230"/>
<keyword evidence="7" id="KW-1185">Reference proteome</keyword>
<evidence type="ECO:0000256" key="4">
    <source>
        <dbReference type="ARBA" id="ARBA00051871"/>
    </source>
</evidence>
<organism evidence="7 8">
    <name type="scientific">Spinacia oleracea</name>
    <name type="common">Spinach</name>
    <dbReference type="NCBI Taxonomy" id="3562"/>
    <lineage>
        <taxon>Eukaryota</taxon>
        <taxon>Viridiplantae</taxon>
        <taxon>Streptophyta</taxon>
        <taxon>Embryophyta</taxon>
        <taxon>Tracheophyta</taxon>
        <taxon>Spermatophyta</taxon>
        <taxon>Magnoliopsida</taxon>
        <taxon>eudicotyledons</taxon>
        <taxon>Gunneridae</taxon>
        <taxon>Pentapetalae</taxon>
        <taxon>Caryophyllales</taxon>
        <taxon>Chenopodiaceae</taxon>
        <taxon>Chenopodioideae</taxon>
        <taxon>Anserineae</taxon>
        <taxon>Spinacia</taxon>
    </lineage>
</organism>
<dbReference type="GO" id="GO:0004439">
    <property type="term" value="F:phosphatidylinositol-4,5-bisphosphate 5-phosphatase activity"/>
    <property type="evidence" value="ECO:0000318"/>
    <property type="project" value="GO_Central"/>
</dbReference>
<evidence type="ECO:0000256" key="1">
    <source>
        <dbReference type="ARBA" id="ARBA00001786"/>
    </source>
</evidence>
<feature type="region of interest" description="Disordered" evidence="5">
    <location>
        <begin position="256"/>
        <end position="286"/>
    </location>
</feature>
<dbReference type="RefSeq" id="XP_021843236.1">
    <property type="nucleotide sequence ID" value="XM_021987544.2"/>
</dbReference>
<dbReference type="GO" id="GO:0034485">
    <property type="term" value="F:phosphatidylinositol-3,4,5-trisphosphate 5-phosphatase activity"/>
    <property type="evidence" value="ECO:0000318"/>
    <property type="project" value="GO_Central"/>
</dbReference>
<keyword evidence="3" id="KW-0378">Hydrolase</keyword>
<evidence type="ECO:0000259" key="6">
    <source>
        <dbReference type="SMART" id="SM00128"/>
    </source>
</evidence>
<reference evidence="8" key="2">
    <citation type="submission" date="2025-08" db="UniProtKB">
        <authorList>
            <consortium name="RefSeq"/>
        </authorList>
    </citation>
    <scope>IDENTIFICATION</scope>
    <source>
        <tissue evidence="8">Leaf</tissue>
    </source>
</reference>
<evidence type="ECO:0000313" key="8">
    <source>
        <dbReference type="RefSeq" id="XP_021843236.1"/>
    </source>
</evidence>
<reference evidence="7" key="1">
    <citation type="journal article" date="2021" name="Nat. Commun.">
        <title>Genomic analyses provide insights into spinach domestication and the genetic basis of agronomic traits.</title>
        <authorList>
            <person name="Cai X."/>
            <person name="Sun X."/>
            <person name="Xu C."/>
            <person name="Sun H."/>
            <person name="Wang X."/>
            <person name="Ge C."/>
            <person name="Zhang Z."/>
            <person name="Wang Q."/>
            <person name="Fei Z."/>
            <person name="Jiao C."/>
            <person name="Wang Q."/>
        </authorList>
    </citation>
    <scope>NUCLEOTIDE SEQUENCE [LARGE SCALE GENOMIC DNA]</scope>
    <source>
        <strain evidence="7">cv. Varoflay</strain>
    </source>
</reference>
<dbReference type="GO" id="GO:0004445">
    <property type="term" value="F:inositol-polyphosphate 5-phosphatase activity"/>
    <property type="evidence" value="ECO:0007669"/>
    <property type="project" value="InterPro"/>
</dbReference>
<dbReference type="FunFam" id="3.60.10.10:FF:000019">
    <property type="entry name" value="Type IV inositol polyphosphate 5-phosphatase 7"/>
    <property type="match status" value="1"/>
</dbReference>
<dbReference type="Pfam" id="PF22669">
    <property type="entry name" value="Exo_endo_phos2"/>
    <property type="match status" value="2"/>
</dbReference>
<comment type="catalytic activity">
    <reaction evidence="1">
        <text>a 1,2-diacyl-sn-glycero-3-phospho-(1D-myo-inositol-4,5-bisphosphate) + H2O = a 1,2-diacyl-sn-glycero-3-phospho-(1D-myo-inositol 4-phosphate) + phosphate</text>
        <dbReference type="Rhea" id="RHEA:22764"/>
        <dbReference type="ChEBI" id="CHEBI:15377"/>
        <dbReference type="ChEBI" id="CHEBI:43474"/>
        <dbReference type="ChEBI" id="CHEBI:58178"/>
        <dbReference type="ChEBI" id="CHEBI:58456"/>
        <dbReference type="EC" id="3.1.3.36"/>
    </reaction>
</comment>
<comment type="catalytic activity">
    <reaction evidence="4">
        <text>a 1,2-diacyl-sn-glycero-3-phospho-(1D-myo-inositol-3,4,5-trisphosphate) + H2O = a 1,2-diacyl-sn-glycero-3-phospho-(1D-myo-inositol-3,4-bisphosphate) + phosphate</text>
        <dbReference type="Rhea" id="RHEA:25528"/>
        <dbReference type="ChEBI" id="CHEBI:15377"/>
        <dbReference type="ChEBI" id="CHEBI:43474"/>
        <dbReference type="ChEBI" id="CHEBI:57658"/>
        <dbReference type="ChEBI" id="CHEBI:57836"/>
        <dbReference type="EC" id="3.1.3.86"/>
    </reaction>
</comment>
<dbReference type="GO" id="GO:0046856">
    <property type="term" value="P:phosphatidylinositol dephosphorylation"/>
    <property type="evidence" value="ECO:0000318"/>
    <property type="project" value="GO_Central"/>
</dbReference>
<sequence>MTDGSSKKNKLSWPKTLVKKWLNIKSKAEEFHADDDVFYEGCDEDWRNNYTQREACTLKKSKTERSCRRSSDRARRIKVDLEKSQVTDVENYRIFVATWNVAGKSPPNQLNLEDWLHTSPPADIYVLGFQEIVPLNAGNVLGTEDNGPAKKWLALIRRTLNTLPGSNGYYQTPSPIPDPIVELDADFEGSTTRQKAASFFHRRSFQSLSRSMRVDNDMLDPQPRLDRRYSVCDRVMSGYRASDYDPNYTKWCSSDDENTNESPVVPHCSPMSFYNGSNPGEETEKQRGQSRYCLVASKQMVGIFLTIWVRSDLRDDVRNMKVSCVGRGLMGYLGNKGSISISMSLHQTSFCFVCSHLTSGQKEGDELRRNSDVMEILRKTRFPRVPGTGDENSPQYILDHDRVIWLGDLNYRIALSYRSAKALVEMRNWKALLQNDQLRIEQRQGRVFEGWSEGRIYFPPTYKYSHNSDRYAGADTSQKEKRRTPAWCDRILWYGRGVRQLSYVRGESRFSDHRPVYGVFLAEVESISRGRIRKSISCSSARVEVEELLPQQHGYAGFNYYKRD</sequence>
<dbReference type="Proteomes" id="UP000813463">
    <property type="component" value="Chromosome 5"/>
</dbReference>
<dbReference type="InterPro" id="IPR000300">
    <property type="entry name" value="IPPc"/>
</dbReference>
<dbReference type="Gene3D" id="3.60.10.10">
    <property type="entry name" value="Endonuclease/exonuclease/phosphatase"/>
    <property type="match status" value="2"/>
</dbReference>
<evidence type="ECO:0000313" key="7">
    <source>
        <dbReference type="Proteomes" id="UP000813463"/>
    </source>
</evidence>
<dbReference type="InterPro" id="IPR045849">
    <property type="entry name" value="IP5P_plant"/>
</dbReference>
<dbReference type="PANTHER" id="PTHR45666:SF22">
    <property type="entry name" value="TYPE I INOSITOL POLYPHOSPHATE 5-PHOSPHATASE 4"/>
    <property type="match status" value="1"/>
</dbReference>
<dbReference type="PANTHER" id="PTHR45666">
    <property type="entry name" value="TYPE IV INOSITOL POLYPHOSPHATE 5-PHOSPHATASE 9"/>
    <property type="match status" value="1"/>
</dbReference>
<dbReference type="OrthoDB" id="62798at2759"/>
<evidence type="ECO:0000256" key="3">
    <source>
        <dbReference type="ARBA" id="ARBA00022801"/>
    </source>
</evidence>
<dbReference type="InterPro" id="IPR036691">
    <property type="entry name" value="Endo/exonu/phosph_ase_sf"/>
</dbReference>
<evidence type="ECO:0000256" key="2">
    <source>
        <dbReference type="ARBA" id="ARBA00010768"/>
    </source>
</evidence>
<evidence type="ECO:0000256" key="5">
    <source>
        <dbReference type="SAM" id="MobiDB-lite"/>
    </source>
</evidence>
<feature type="domain" description="Inositol polyphosphate-related phosphatase" evidence="6">
    <location>
        <begin position="227"/>
        <end position="528"/>
    </location>
</feature>
<gene>
    <name evidence="8" type="primary">LOC110783230</name>
</gene>
<comment type="similarity">
    <text evidence="2">Belongs to the inositol polyphosphate 5-phosphatase family.</text>
</comment>
<dbReference type="GO" id="GO:0010305">
    <property type="term" value="P:leaf vascular tissue pattern formation"/>
    <property type="evidence" value="ECO:0007669"/>
    <property type="project" value="UniProtKB-ARBA"/>
</dbReference>
<dbReference type="SMART" id="SM00128">
    <property type="entry name" value="IPPc"/>
    <property type="match status" value="1"/>
</dbReference>
<dbReference type="KEGG" id="soe:110783230"/>
<accession>A0A9R0JQD0</accession>
<name>A0A9R0JQD0_SPIOL</name>
<dbReference type="FunFam" id="3.60.10.10:FF:000023">
    <property type="entry name" value="Type IV inositol polyphosphate 5-phosphatase 7"/>
    <property type="match status" value="1"/>
</dbReference>
<proteinExistence type="inferred from homology"/>
<dbReference type="AlphaFoldDB" id="A0A9R0JQD0"/>
<dbReference type="SUPFAM" id="SSF56219">
    <property type="entry name" value="DNase I-like"/>
    <property type="match status" value="1"/>
</dbReference>